<evidence type="ECO:0000256" key="1">
    <source>
        <dbReference type="SAM" id="MobiDB-lite"/>
    </source>
</evidence>
<dbReference type="PANTHER" id="PTHR19446">
    <property type="entry name" value="REVERSE TRANSCRIPTASES"/>
    <property type="match status" value="1"/>
</dbReference>
<dbReference type="SUPFAM" id="SSF56672">
    <property type="entry name" value="DNA/RNA polymerases"/>
    <property type="match status" value="1"/>
</dbReference>
<dbReference type="OrthoDB" id="6512491at2759"/>
<evidence type="ECO:0000313" key="2">
    <source>
        <dbReference type="EMBL" id="GBN20441.1"/>
    </source>
</evidence>
<name>A0A4Y2M084_ARAVE</name>
<comment type="caution">
    <text evidence="2">The sequence shown here is derived from an EMBL/GenBank/DDBJ whole genome shotgun (WGS) entry which is preliminary data.</text>
</comment>
<accession>A0A4Y2M084</accession>
<proteinExistence type="predicted"/>
<dbReference type="AlphaFoldDB" id="A0A4Y2M084"/>
<dbReference type="GO" id="GO:0071897">
    <property type="term" value="P:DNA biosynthetic process"/>
    <property type="evidence" value="ECO:0007669"/>
    <property type="project" value="UniProtKB-ARBA"/>
</dbReference>
<feature type="region of interest" description="Disordered" evidence="1">
    <location>
        <begin position="20"/>
        <end position="46"/>
    </location>
</feature>
<evidence type="ECO:0000313" key="3">
    <source>
        <dbReference type="Proteomes" id="UP000499080"/>
    </source>
</evidence>
<sequence length="300" mass="33722">MTLAIDRLKPAHLLLDSVNSSERKLDSPRLDTSSPTSSAKEPEKSQLLLPQKSPIRTLTGRCRANILKRAGSRRKSKIFYLNLKRYSKIFKSEIHSLVILRKVNRLFNGAHSPEEGLISSIDFVILRGSTAETCLILWALRRPWRERGCLCETAAGIEGLRLTYLTPTEDDPPFSASKIDAAIHNLKNKKAPGPDGLYGDVIKEAYAVNPRFFQALFNRCLANGYFPVKWKKAQVVMFNNKNKLDTDPLAYRPICLLDALGKVLDKLVNNRTFFHLQSNGHLHPNQFGFTPGRSAPDAIL</sequence>
<reference evidence="2 3" key="1">
    <citation type="journal article" date="2019" name="Sci. Rep.">
        <title>Orb-weaving spider Araneus ventricosus genome elucidates the spidroin gene catalogue.</title>
        <authorList>
            <person name="Kono N."/>
            <person name="Nakamura H."/>
            <person name="Ohtoshi R."/>
            <person name="Moran D.A.P."/>
            <person name="Shinohara A."/>
            <person name="Yoshida Y."/>
            <person name="Fujiwara M."/>
            <person name="Mori M."/>
            <person name="Tomita M."/>
            <person name="Arakawa K."/>
        </authorList>
    </citation>
    <scope>NUCLEOTIDE SEQUENCE [LARGE SCALE GENOMIC DNA]</scope>
</reference>
<gene>
    <name evidence="2" type="primary">PO11_114</name>
    <name evidence="2" type="ORF">AVEN_204933_1</name>
</gene>
<organism evidence="2 3">
    <name type="scientific">Araneus ventricosus</name>
    <name type="common">Orbweaver spider</name>
    <name type="synonym">Epeira ventricosa</name>
    <dbReference type="NCBI Taxonomy" id="182803"/>
    <lineage>
        <taxon>Eukaryota</taxon>
        <taxon>Metazoa</taxon>
        <taxon>Ecdysozoa</taxon>
        <taxon>Arthropoda</taxon>
        <taxon>Chelicerata</taxon>
        <taxon>Arachnida</taxon>
        <taxon>Araneae</taxon>
        <taxon>Araneomorphae</taxon>
        <taxon>Entelegynae</taxon>
        <taxon>Araneoidea</taxon>
        <taxon>Araneidae</taxon>
        <taxon>Araneus</taxon>
    </lineage>
</organism>
<keyword evidence="3" id="KW-1185">Reference proteome</keyword>
<dbReference type="EMBL" id="BGPR01006616">
    <property type="protein sequence ID" value="GBN20441.1"/>
    <property type="molecule type" value="Genomic_DNA"/>
</dbReference>
<dbReference type="Proteomes" id="UP000499080">
    <property type="component" value="Unassembled WGS sequence"/>
</dbReference>
<protein>
    <submittedName>
        <fullName evidence="2">Retrovirus-related Pol polyprotein from type-1 retrotransposable element R1</fullName>
    </submittedName>
</protein>
<feature type="compositionally biased region" description="Polar residues" evidence="1">
    <location>
        <begin position="30"/>
        <end position="39"/>
    </location>
</feature>
<dbReference type="InterPro" id="IPR043502">
    <property type="entry name" value="DNA/RNA_pol_sf"/>
</dbReference>